<organism evidence="5 6">
    <name type="scientific">Isoptericola halotolerans</name>
    <dbReference type="NCBI Taxonomy" id="300560"/>
    <lineage>
        <taxon>Bacteria</taxon>
        <taxon>Bacillati</taxon>
        <taxon>Actinomycetota</taxon>
        <taxon>Actinomycetes</taxon>
        <taxon>Micrococcales</taxon>
        <taxon>Promicromonosporaceae</taxon>
        <taxon>Isoptericola</taxon>
    </lineage>
</organism>
<sequence length="254" mass="27271">MTAGLSPTELLGLLAQTLASADAEEPLAVRLCRAVVKIVDGHGGTLAVASVPGDRMVVSTSTTYAQIDALQELLGEGPVPQAIHDDRLVVARVEDSPNRFPTFAQEAAKAVGGPLTVYAVPMHAGVRTVGVLSLYLTSGQLSRGSADIQFLADAVGTSLMNDLDALDWSQKSHVHQATGMVTAQLRIHPDDALAVLRAHAFARSTDLQTVAEDVLARRMAFSHDRGKEREQHHEQDQDQEQDQPSDDNDRTEEP</sequence>
<dbReference type="Gene3D" id="3.30.450.40">
    <property type="match status" value="1"/>
</dbReference>
<evidence type="ECO:0000313" key="5">
    <source>
        <dbReference type="EMBL" id="PRZ02998.1"/>
    </source>
</evidence>
<proteinExistence type="predicted"/>
<evidence type="ECO:0000259" key="4">
    <source>
        <dbReference type="Pfam" id="PF03861"/>
    </source>
</evidence>
<evidence type="ECO:0000256" key="3">
    <source>
        <dbReference type="SAM" id="MobiDB-lite"/>
    </source>
</evidence>
<dbReference type="EMBL" id="PVTX01000016">
    <property type="protein sequence ID" value="PRZ02998.1"/>
    <property type="molecule type" value="Genomic_DNA"/>
</dbReference>
<keyword evidence="6" id="KW-1185">Reference proteome</keyword>
<keyword evidence="1" id="KW-0805">Transcription regulation</keyword>
<dbReference type="InterPro" id="IPR036388">
    <property type="entry name" value="WH-like_DNA-bd_sf"/>
</dbReference>
<dbReference type="Pfam" id="PF03861">
    <property type="entry name" value="ANTAR"/>
    <property type="match status" value="1"/>
</dbReference>
<feature type="compositionally biased region" description="Basic and acidic residues" evidence="3">
    <location>
        <begin position="222"/>
        <end position="236"/>
    </location>
</feature>
<dbReference type="InterPro" id="IPR005561">
    <property type="entry name" value="ANTAR"/>
</dbReference>
<dbReference type="InterPro" id="IPR029016">
    <property type="entry name" value="GAF-like_dom_sf"/>
</dbReference>
<keyword evidence="2" id="KW-0804">Transcription</keyword>
<protein>
    <submittedName>
        <fullName evidence="5">ANTAR domain-containing protein</fullName>
    </submittedName>
</protein>
<evidence type="ECO:0000313" key="6">
    <source>
        <dbReference type="Proteomes" id="UP000239895"/>
    </source>
</evidence>
<accession>A0ABX5E9A9</accession>
<reference evidence="5 6" key="1">
    <citation type="submission" date="2018-03" db="EMBL/GenBank/DDBJ databases">
        <title>Comparative analysis of microorganisms from saline springs in Andes Mountain Range, Colombia.</title>
        <authorList>
            <person name="Rubin E."/>
        </authorList>
    </citation>
    <scope>NUCLEOTIDE SEQUENCE [LARGE SCALE GENOMIC DNA]</scope>
    <source>
        <strain evidence="5 6">CG 23</strain>
    </source>
</reference>
<name>A0ABX5E9A9_9MICO</name>
<comment type="caution">
    <text evidence="5">The sequence shown here is derived from an EMBL/GenBank/DDBJ whole genome shotgun (WGS) entry which is preliminary data.</text>
</comment>
<feature type="domain" description="ANTAR" evidence="4">
    <location>
        <begin position="173"/>
        <end position="215"/>
    </location>
</feature>
<dbReference type="Gene3D" id="1.10.10.10">
    <property type="entry name" value="Winged helix-like DNA-binding domain superfamily/Winged helix DNA-binding domain"/>
    <property type="match status" value="1"/>
</dbReference>
<gene>
    <name evidence="5" type="ORF">BCL65_11620</name>
</gene>
<evidence type="ECO:0000256" key="1">
    <source>
        <dbReference type="ARBA" id="ARBA00023015"/>
    </source>
</evidence>
<dbReference type="Proteomes" id="UP000239895">
    <property type="component" value="Unassembled WGS sequence"/>
</dbReference>
<evidence type="ECO:0000256" key="2">
    <source>
        <dbReference type="ARBA" id="ARBA00023163"/>
    </source>
</evidence>
<feature type="compositionally biased region" description="Acidic residues" evidence="3">
    <location>
        <begin position="237"/>
        <end position="246"/>
    </location>
</feature>
<dbReference type="SUPFAM" id="SSF55781">
    <property type="entry name" value="GAF domain-like"/>
    <property type="match status" value="1"/>
</dbReference>
<feature type="region of interest" description="Disordered" evidence="3">
    <location>
        <begin position="222"/>
        <end position="254"/>
    </location>
</feature>